<dbReference type="PANTHER" id="PTHR11079:SF202">
    <property type="entry name" value="TRNA-SPECIFIC ADENOSINE DEAMINASE"/>
    <property type="match status" value="1"/>
</dbReference>
<dbReference type="InParanoid" id="Q0EY24"/>
<keyword evidence="6 8" id="KW-0862">Zinc</keyword>
<evidence type="ECO:0000259" key="9">
    <source>
        <dbReference type="PROSITE" id="PS51747"/>
    </source>
</evidence>
<evidence type="ECO:0000256" key="2">
    <source>
        <dbReference type="ARBA" id="ARBA00011738"/>
    </source>
</evidence>
<dbReference type="Gene3D" id="3.40.140.10">
    <property type="entry name" value="Cytidine Deaminase, domain 2"/>
    <property type="match status" value="1"/>
</dbReference>
<dbReference type="AlphaFoldDB" id="Q0EY24"/>
<dbReference type="HOGENOM" id="CLU_025810_3_0_0"/>
<evidence type="ECO:0000313" key="11">
    <source>
        <dbReference type="Proteomes" id="UP000005297"/>
    </source>
</evidence>
<dbReference type="SUPFAM" id="SSF53927">
    <property type="entry name" value="Cytidine deaminase-like"/>
    <property type="match status" value="1"/>
</dbReference>
<keyword evidence="11" id="KW-1185">Reference proteome</keyword>
<comment type="cofactor">
    <cofactor evidence="8">
        <name>Zn(2+)</name>
        <dbReference type="ChEBI" id="CHEBI:29105"/>
    </cofactor>
    <text evidence="8">Binds 1 zinc ion per subunit.</text>
</comment>
<accession>Q0EY24</accession>
<dbReference type="GO" id="GO:0002100">
    <property type="term" value="P:tRNA wobble adenosine to inosine editing"/>
    <property type="evidence" value="ECO:0007669"/>
    <property type="project" value="UniProtKB-UniRule"/>
</dbReference>
<dbReference type="Proteomes" id="UP000005297">
    <property type="component" value="Unassembled WGS sequence"/>
</dbReference>
<evidence type="ECO:0000256" key="3">
    <source>
        <dbReference type="ARBA" id="ARBA00022694"/>
    </source>
</evidence>
<dbReference type="PROSITE" id="PS00903">
    <property type="entry name" value="CYT_DCMP_DEAMINASES_1"/>
    <property type="match status" value="1"/>
</dbReference>
<dbReference type="PROSITE" id="PS51747">
    <property type="entry name" value="CYT_DCMP_DEAMINASES_2"/>
    <property type="match status" value="1"/>
</dbReference>
<feature type="active site" description="Proton donor" evidence="8">
    <location>
        <position position="55"/>
    </location>
</feature>
<dbReference type="HAMAP" id="MF_00972">
    <property type="entry name" value="tRNA_aden_deaminase"/>
    <property type="match status" value="1"/>
</dbReference>
<dbReference type="InterPro" id="IPR058535">
    <property type="entry name" value="MafB19-deam"/>
</dbReference>
<comment type="caution">
    <text evidence="10">The sequence shown here is derived from an EMBL/GenBank/DDBJ whole genome shotgun (WGS) entry which is preliminary data.</text>
</comment>
<keyword evidence="4 8" id="KW-0479">Metal-binding</keyword>
<evidence type="ECO:0000256" key="6">
    <source>
        <dbReference type="ARBA" id="ARBA00022833"/>
    </source>
</evidence>
<evidence type="ECO:0000313" key="10">
    <source>
        <dbReference type="EMBL" id="EAU54202.1"/>
    </source>
</evidence>
<dbReference type="InterPro" id="IPR028883">
    <property type="entry name" value="tRNA_aden_deaminase"/>
</dbReference>
<dbReference type="InterPro" id="IPR016193">
    <property type="entry name" value="Cytidine_deaminase-like"/>
</dbReference>
<dbReference type="NCBIfam" id="NF008113">
    <property type="entry name" value="PRK10860.1"/>
    <property type="match status" value="1"/>
</dbReference>
<feature type="binding site" evidence="8">
    <location>
        <position position="86"/>
    </location>
    <ligand>
        <name>Zn(2+)</name>
        <dbReference type="ChEBI" id="CHEBI:29105"/>
        <note>catalytic</note>
    </ligand>
</feature>
<dbReference type="PANTHER" id="PTHR11079">
    <property type="entry name" value="CYTOSINE DEAMINASE FAMILY MEMBER"/>
    <property type="match status" value="1"/>
</dbReference>
<dbReference type="FunFam" id="3.40.140.10:FF:000005">
    <property type="entry name" value="tRNA-specific adenosine deaminase"/>
    <property type="match status" value="1"/>
</dbReference>
<dbReference type="GO" id="GO:0008270">
    <property type="term" value="F:zinc ion binding"/>
    <property type="evidence" value="ECO:0007669"/>
    <property type="project" value="UniProtKB-UniRule"/>
</dbReference>
<dbReference type="RefSeq" id="WP_009851405.1">
    <property type="nucleotide sequence ID" value="NZ_DS022295.1"/>
</dbReference>
<dbReference type="OrthoDB" id="5292446at2"/>
<protein>
    <recommendedName>
        <fullName evidence="8">tRNA-specific adenosine deaminase</fullName>
        <ecNumber evidence="8">3.5.4.33</ecNumber>
    </recommendedName>
</protein>
<evidence type="ECO:0000256" key="5">
    <source>
        <dbReference type="ARBA" id="ARBA00022801"/>
    </source>
</evidence>
<dbReference type="InterPro" id="IPR002125">
    <property type="entry name" value="CMP_dCMP_dom"/>
</dbReference>
<dbReference type="FunCoup" id="Q0EY24">
    <property type="interactions" value="386"/>
</dbReference>
<comment type="catalytic activity">
    <reaction evidence="7 8">
        <text>adenosine(34) in tRNA + H2O + H(+) = inosine(34) in tRNA + NH4(+)</text>
        <dbReference type="Rhea" id="RHEA:43168"/>
        <dbReference type="Rhea" id="RHEA-COMP:10373"/>
        <dbReference type="Rhea" id="RHEA-COMP:10374"/>
        <dbReference type="ChEBI" id="CHEBI:15377"/>
        <dbReference type="ChEBI" id="CHEBI:15378"/>
        <dbReference type="ChEBI" id="CHEBI:28938"/>
        <dbReference type="ChEBI" id="CHEBI:74411"/>
        <dbReference type="ChEBI" id="CHEBI:82852"/>
        <dbReference type="EC" id="3.5.4.33"/>
    </reaction>
</comment>
<sequence>MMDDRHYMQKALLLAETAAANGEVPVGALVVLPDGREFAGHNAPITLHDPSAHAEMRAMRAACAAVGNYRLNDATLYVTLEPCTMCAGAIVHARIGRVVYGADDPKTGAVTSLYQILADHRLNHQPTVTSGVMADECSALLKNFFRRRRQNRGTVAN</sequence>
<feature type="binding site" evidence="8">
    <location>
        <position position="53"/>
    </location>
    <ligand>
        <name>Zn(2+)</name>
        <dbReference type="ChEBI" id="CHEBI:29105"/>
        <note>catalytic</note>
    </ligand>
</feature>
<proteinExistence type="inferred from homology"/>
<evidence type="ECO:0000256" key="4">
    <source>
        <dbReference type="ARBA" id="ARBA00022723"/>
    </source>
</evidence>
<dbReference type="EMBL" id="AATS01000011">
    <property type="protein sequence ID" value="EAU54202.1"/>
    <property type="molecule type" value="Genomic_DNA"/>
</dbReference>
<feature type="domain" description="CMP/dCMP-type deaminase" evidence="9">
    <location>
        <begin position="2"/>
        <end position="113"/>
    </location>
</feature>
<comment type="subunit">
    <text evidence="2 8">Homodimer.</text>
</comment>
<dbReference type="CDD" id="cd01285">
    <property type="entry name" value="nucleoside_deaminase"/>
    <property type="match status" value="1"/>
</dbReference>
<dbReference type="eggNOG" id="COG0590">
    <property type="taxonomic scope" value="Bacteria"/>
</dbReference>
<evidence type="ECO:0000256" key="7">
    <source>
        <dbReference type="ARBA" id="ARBA00048045"/>
    </source>
</evidence>
<gene>
    <name evidence="8" type="primary">tadA</name>
    <name evidence="10" type="ORF">SPV1_05557</name>
</gene>
<evidence type="ECO:0000256" key="8">
    <source>
        <dbReference type="HAMAP-Rule" id="MF_00972"/>
    </source>
</evidence>
<dbReference type="STRING" id="314344.AL013_05925"/>
<keyword evidence="3 8" id="KW-0819">tRNA processing</keyword>
<organism evidence="10 11">
    <name type="scientific">Mariprofundus ferrooxydans PV-1</name>
    <dbReference type="NCBI Taxonomy" id="314345"/>
    <lineage>
        <taxon>Bacteria</taxon>
        <taxon>Pseudomonadati</taxon>
        <taxon>Pseudomonadota</taxon>
        <taxon>Candidatius Mariprofundia</taxon>
        <taxon>Mariprofundales</taxon>
        <taxon>Mariprofundaceae</taxon>
        <taxon>Mariprofundus</taxon>
    </lineage>
</organism>
<dbReference type="EC" id="3.5.4.33" evidence="8"/>
<dbReference type="InterPro" id="IPR016192">
    <property type="entry name" value="APOBEC/CMP_deaminase_Zn-bd"/>
</dbReference>
<feature type="binding site" evidence="8">
    <location>
        <position position="83"/>
    </location>
    <ligand>
        <name>Zn(2+)</name>
        <dbReference type="ChEBI" id="CHEBI:29105"/>
        <note>catalytic</note>
    </ligand>
</feature>
<comment type="function">
    <text evidence="8">Catalyzes the deamination of adenosine to inosine at the wobble position 34 of tRNA(Arg2).</text>
</comment>
<keyword evidence="5 8" id="KW-0378">Hydrolase</keyword>
<comment type="similarity">
    <text evidence="1">Belongs to the cytidine and deoxycytidylate deaminase family. ADAT2 subfamily.</text>
</comment>
<reference evidence="10 11" key="1">
    <citation type="submission" date="2006-09" db="EMBL/GenBank/DDBJ databases">
        <authorList>
            <person name="Emerson D."/>
            <person name="Ferriera S."/>
            <person name="Johnson J."/>
            <person name="Kravitz S."/>
            <person name="Halpern A."/>
            <person name="Remington K."/>
            <person name="Beeson K."/>
            <person name="Tran B."/>
            <person name="Rogers Y.-H."/>
            <person name="Friedman R."/>
            <person name="Venter J.C."/>
        </authorList>
    </citation>
    <scope>NUCLEOTIDE SEQUENCE [LARGE SCALE GENOMIC DNA]</scope>
    <source>
        <strain evidence="10 11">PV-1</strain>
    </source>
</reference>
<dbReference type="Pfam" id="PF14437">
    <property type="entry name" value="MafB19-deam"/>
    <property type="match status" value="1"/>
</dbReference>
<evidence type="ECO:0000256" key="1">
    <source>
        <dbReference type="ARBA" id="ARBA00010669"/>
    </source>
</evidence>
<dbReference type="GO" id="GO:0052717">
    <property type="term" value="F:tRNA-specific adenosine-34 deaminase activity"/>
    <property type="evidence" value="ECO:0007669"/>
    <property type="project" value="UniProtKB-UniRule"/>
</dbReference>
<name>Q0EY24_9PROT</name>